<proteinExistence type="predicted"/>
<organism evidence="3 4">
    <name type="scientific">Oopsacas minuta</name>
    <dbReference type="NCBI Taxonomy" id="111878"/>
    <lineage>
        <taxon>Eukaryota</taxon>
        <taxon>Metazoa</taxon>
        <taxon>Porifera</taxon>
        <taxon>Hexactinellida</taxon>
        <taxon>Hexasterophora</taxon>
        <taxon>Lyssacinosida</taxon>
        <taxon>Leucopsacidae</taxon>
        <taxon>Oopsacas</taxon>
    </lineage>
</organism>
<dbReference type="InterPro" id="IPR008145">
    <property type="entry name" value="GK/Ca_channel_bsu"/>
</dbReference>
<dbReference type="PANTHER" id="PTHR23117">
    <property type="entry name" value="GUANYLATE KINASE-RELATED"/>
    <property type="match status" value="1"/>
</dbReference>
<dbReference type="Pfam" id="PF00625">
    <property type="entry name" value="Guanylate_kin"/>
    <property type="match status" value="1"/>
</dbReference>
<dbReference type="AlphaFoldDB" id="A0AAV7JEQ1"/>
<evidence type="ECO:0000313" key="4">
    <source>
        <dbReference type="Proteomes" id="UP001165289"/>
    </source>
</evidence>
<accession>A0AAV7JEQ1</accession>
<dbReference type="InterPro" id="IPR008144">
    <property type="entry name" value="Guanylate_kin-like_dom"/>
</dbReference>
<dbReference type="PROSITE" id="PS50052">
    <property type="entry name" value="GUANYLATE_KINASE_2"/>
    <property type="match status" value="1"/>
</dbReference>
<evidence type="ECO:0000256" key="1">
    <source>
        <dbReference type="ARBA" id="ARBA00022679"/>
    </source>
</evidence>
<dbReference type="SUPFAM" id="SSF52540">
    <property type="entry name" value="P-loop containing nucleoside triphosphate hydrolases"/>
    <property type="match status" value="1"/>
</dbReference>
<dbReference type="Proteomes" id="UP001165289">
    <property type="component" value="Unassembled WGS sequence"/>
</dbReference>
<dbReference type="EMBL" id="JAKMXF010000343">
    <property type="protein sequence ID" value="KAI6647308.1"/>
    <property type="molecule type" value="Genomic_DNA"/>
</dbReference>
<gene>
    <name evidence="3" type="ORF">LOD99_12305</name>
</gene>
<dbReference type="Gene3D" id="3.40.50.300">
    <property type="entry name" value="P-loop containing nucleotide triphosphate hydrolases"/>
    <property type="match status" value="1"/>
</dbReference>
<dbReference type="GO" id="GO:0004385">
    <property type="term" value="F:GMP kinase activity"/>
    <property type="evidence" value="ECO:0007669"/>
    <property type="project" value="TreeGrafter"/>
</dbReference>
<feature type="domain" description="Guanylate kinase-like" evidence="2">
    <location>
        <begin position="47"/>
        <end position="143"/>
    </location>
</feature>
<name>A0AAV7JEQ1_9METZ</name>
<keyword evidence="4" id="KW-1185">Reference proteome</keyword>
<reference evidence="3 4" key="1">
    <citation type="journal article" date="2023" name="BMC Biol.">
        <title>The compact genome of the sponge Oopsacas minuta (Hexactinellida) is lacking key metazoan core genes.</title>
        <authorList>
            <person name="Santini S."/>
            <person name="Schenkelaars Q."/>
            <person name="Jourda C."/>
            <person name="Duchesne M."/>
            <person name="Belahbib H."/>
            <person name="Rocher C."/>
            <person name="Selva M."/>
            <person name="Riesgo A."/>
            <person name="Vervoort M."/>
            <person name="Leys S.P."/>
            <person name="Kodjabachian L."/>
            <person name="Le Bivic A."/>
            <person name="Borchiellini C."/>
            <person name="Claverie J.M."/>
            <person name="Renard E."/>
        </authorList>
    </citation>
    <scope>NUCLEOTIDE SEQUENCE [LARGE SCALE GENOMIC DNA]</scope>
    <source>
        <strain evidence="3">SPO-2</strain>
    </source>
</reference>
<dbReference type="PANTHER" id="PTHR23117:SF18">
    <property type="entry name" value="LEUCINE-RICH REPEAT AND GUANYLATE KINASE DOMAIN-CONTAINING PROTEIN"/>
    <property type="match status" value="1"/>
</dbReference>
<sequence length="143" mass="16464">MEVNAKNAHDPPLQVQASIQHINNLTLSVPLAHKILYSTLSNNDEPYPMLVLVGPMGSGKKQLALRLAAEYPYIFGYVPSHTTRAIYPHEERNREYVFCSEKEWETQFSAGMFIEHYRGLVSYIFIIDNDQFGNIPFQRDFVI</sequence>
<comment type="caution">
    <text evidence="3">The sequence shown here is derived from an EMBL/GenBank/DDBJ whole genome shotgun (WGS) entry which is preliminary data.</text>
</comment>
<dbReference type="GO" id="GO:0005829">
    <property type="term" value="C:cytosol"/>
    <property type="evidence" value="ECO:0007669"/>
    <property type="project" value="TreeGrafter"/>
</dbReference>
<keyword evidence="1" id="KW-0808">Transferase</keyword>
<evidence type="ECO:0000259" key="2">
    <source>
        <dbReference type="PROSITE" id="PS50052"/>
    </source>
</evidence>
<dbReference type="InterPro" id="IPR027417">
    <property type="entry name" value="P-loop_NTPase"/>
</dbReference>
<protein>
    <recommendedName>
        <fullName evidence="2">Guanylate kinase-like domain-containing protein</fullName>
    </recommendedName>
</protein>
<evidence type="ECO:0000313" key="3">
    <source>
        <dbReference type="EMBL" id="KAI6647308.1"/>
    </source>
</evidence>